<dbReference type="InterPro" id="IPR050300">
    <property type="entry name" value="GDXG_lipolytic_enzyme"/>
</dbReference>
<dbReference type="Pfam" id="PF07859">
    <property type="entry name" value="Abhydrolase_3"/>
    <property type="match status" value="1"/>
</dbReference>
<evidence type="ECO:0000256" key="1">
    <source>
        <dbReference type="ARBA" id="ARBA00010515"/>
    </source>
</evidence>
<dbReference type="PANTHER" id="PTHR48081:SF25">
    <property type="entry name" value="PUTATIVE (AFU_ORTHOLOGUE AFUA_3G11560)-RELATED"/>
    <property type="match status" value="1"/>
</dbReference>
<comment type="similarity">
    <text evidence="1">Belongs to the 'GDXG' lipolytic enzyme family.</text>
</comment>
<evidence type="ECO:0000256" key="2">
    <source>
        <dbReference type="ARBA" id="ARBA00022801"/>
    </source>
</evidence>
<sequence>MDGTNNIVGIAKFIVPKVPLLLKSALFHSLYLSHTSSKLDLKSELIIQVVRSELCKPATSSITKQQRLLNKDHPVKGNLWVSRATLPAPEDDVRALLCRAIDDLKVEGDEAYTIPETKPVEGEWHGHRANCAANAPEPAISEEEKYKNLLQETTGEGVVLYFHGGAYYLMDPASHRPTTSKYARLLGGRVFSVRYRLAPQNPFPAGLLDALIAYLSLLYPPPGSLHSPVPADKIIFGGDSAGGNLAIVLLQAILQIHRSTPSGSTPTVSFHGKEVAVPLPAGLALSSPWTDITRSMPSIDRNARYDYLPPASSSADSRFPPDAVWPTTPPRADLYCEGTALCHPLVSPLAARDWTGAPPVLFMVGEEMMADESMVVARRMAAQGVKVLWRQYEAMPHCFALMLEGNASAERCFEDWTGFAKAVVEGRGVERTEGKWVVARSLEDVEVDVGKLTELTDDEVERLMKEARAKRLMGLEGEAKVQPRL</sequence>
<organism evidence="4 5">
    <name type="scientific">Saccharata proteae CBS 121410</name>
    <dbReference type="NCBI Taxonomy" id="1314787"/>
    <lineage>
        <taxon>Eukaryota</taxon>
        <taxon>Fungi</taxon>
        <taxon>Dikarya</taxon>
        <taxon>Ascomycota</taxon>
        <taxon>Pezizomycotina</taxon>
        <taxon>Dothideomycetes</taxon>
        <taxon>Dothideomycetes incertae sedis</taxon>
        <taxon>Botryosphaeriales</taxon>
        <taxon>Saccharataceae</taxon>
        <taxon>Saccharata</taxon>
    </lineage>
</organism>
<keyword evidence="2" id="KW-0378">Hydrolase</keyword>
<protein>
    <recommendedName>
        <fullName evidence="3">Alpha/beta hydrolase fold-3 domain-containing protein</fullName>
    </recommendedName>
</protein>
<keyword evidence="5" id="KW-1185">Reference proteome</keyword>
<dbReference type="InterPro" id="IPR013094">
    <property type="entry name" value="AB_hydrolase_3"/>
</dbReference>
<dbReference type="SUPFAM" id="SSF53474">
    <property type="entry name" value="alpha/beta-Hydrolases"/>
    <property type="match status" value="1"/>
</dbReference>
<dbReference type="PROSITE" id="PS01173">
    <property type="entry name" value="LIPASE_GDXG_HIS"/>
    <property type="match status" value="1"/>
</dbReference>
<proteinExistence type="inferred from homology"/>
<evidence type="ECO:0000313" key="5">
    <source>
        <dbReference type="Proteomes" id="UP000799776"/>
    </source>
</evidence>
<dbReference type="GO" id="GO:0016787">
    <property type="term" value="F:hydrolase activity"/>
    <property type="evidence" value="ECO:0007669"/>
    <property type="project" value="UniProtKB-KW"/>
</dbReference>
<name>A0A9P4HRU9_9PEZI</name>
<dbReference type="OrthoDB" id="5354320at2759"/>
<dbReference type="AlphaFoldDB" id="A0A9P4HRU9"/>
<reference evidence="4" key="1">
    <citation type="journal article" date="2020" name="Stud. Mycol.">
        <title>101 Dothideomycetes genomes: a test case for predicting lifestyles and emergence of pathogens.</title>
        <authorList>
            <person name="Haridas S."/>
            <person name="Albert R."/>
            <person name="Binder M."/>
            <person name="Bloem J."/>
            <person name="Labutti K."/>
            <person name="Salamov A."/>
            <person name="Andreopoulos B."/>
            <person name="Baker S."/>
            <person name="Barry K."/>
            <person name="Bills G."/>
            <person name="Bluhm B."/>
            <person name="Cannon C."/>
            <person name="Castanera R."/>
            <person name="Culley D."/>
            <person name="Daum C."/>
            <person name="Ezra D."/>
            <person name="Gonzalez J."/>
            <person name="Henrissat B."/>
            <person name="Kuo A."/>
            <person name="Liang C."/>
            <person name="Lipzen A."/>
            <person name="Lutzoni F."/>
            <person name="Magnuson J."/>
            <person name="Mondo S."/>
            <person name="Nolan M."/>
            <person name="Ohm R."/>
            <person name="Pangilinan J."/>
            <person name="Park H.-J."/>
            <person name="Ramirez L."/>
            <person name="Alfaro M."/>
            <person name="Sun H."/>
            <person name="Tritt A."/>
            <person name="Yoshinaga Y."/>
            <person name="Zwiers L.-H."/>
            <person name="Turgeon B."/>
            <person name="Goodwin S."/>
            <person name="Spatafora J."/>
            <person name="Crous P."/>
            <person name="Grigoriev I."/>
        </authorList>
    </citation>
    <scope>NUCLEOTIDE SEQUENCE</scope>
    <source>
        <strain evidence="4">CBS 121410</strain>
    </source>
</reference>
<accession>A0A9P4HRU9</accession>
<comment type="caution">
    <text evidence="4">The sequence shown here is derived from an EMBL/GenBank/DDBJ whole genome shotgun (WGS) entry which is preliminary data.</text>
</comment>
<dbReference type="Proteomes" id="UP000799776">
    <property type="component" value="Unassembled WGS sequence"/>
</dbReference>
<dbReference type="PANTHER" id="PTHR48081">
    <property type="entry name" value="AB HYDROLASE SUPERFAMILY PROTEIN C4A8.06C"/>
    <property type="match status" value="1"/>
</dbReference>
<dbReference type="EMBL" id="ML978737">
    <property type="protein sequence ID" value="KAF2084788.1"/>
    <property type="molecule type" value="Genomic_DNA"/>
</dbReference>
<gene>
    <name evidence="4" type="ORF">K490DRAFT_48338</name>
</gene>
<evidence type="ECO:0000313" key="4">
    <source>
        <dbReference type="EMBL" id="KAF2084788.1"/>
    </source>
</evidence>
<evidence type="ECO:0000259" key="3">
    <source>
        <dbReference type="Pfam" id="PF07859"/>
    </source>
</evidence>
<dbReference type="Gene3D" id="3.40.50.1820">
    <property type="entry name" value="alpha/beta hydrolase"/>
    <property type="match status" value="1"/>
</dbReference>
<dbReference type="InterPro" id="IPR029058">
    <property type="entry name" value="AB_hydrolase_fold"/>
</dbReference>
<feature type="domain" description="Alpha/beta hydrolase fold-3" evidence="3">
    <location>
        <begin position="159"/>
        <end position="400"/>
    </location>
</feature>
<dbReference type="InterPro" id="IPR002168">
    <property type="entry name" value="Lipase_GDXG_HIS_AS"/>
</dbReference>